<dbReference type="OrthoDB" id="1652083at2"/>
<accession>A0A1G6B3Y0</accession>
<dbReference type="AlphaFoldDB" id="A0A1G6B3Y0"/>
<feature type="transmembrane region" description="Helical" evidence="1">
    <location>
        <begin position="242"/>
        <end position="262"/>
    </location>
</feature>
<evidence type="ECO:0008006" key="4">
    <source>
        <dbReference type="Google" id="ProtNLM"/>
    </source>
</evidence>
<evidence type="ECO:0000313" key="3">
    <source>
        <dbReference type="Proteomes" id="UP000199228"/>
    </source>
</evidence>
<dbReference type="Proteomes" id="UP000199228">
    <property type="component" value="Unassembled WGS sequence"/>
</dbReference>
<dbReference type="STRING" id="1732.SAMN02910417_01142"/>
<feature type="transmembrane region" description="Helical" evidence="1">
    <location>
        <begin position="338"/>
        <end position="357"/>
    </location>
</feature>
<feature type="transmembrane region" description="Helical" evidence="1">
    <location>
        <begin position="516"/>
        <end position="539"/>
    </location>
</feature>
<keyword evidence="1" id="KW-0812">Transmembrane</keyword>
<feature type="transmembrane region" description="Helical" evidence="1">
    <location>
        <begin position="93"/>
        <end position="111"/>
    </location>
</feature>
<evidence type="ECO:0000313" key="2">
    <source>
        <dbReference type="EMBL" id="SDB15354.1"/>
    </source>
</evidence>
<keyword evidence="1" id="KW-0472">Membrane</keyword>
<feature type="transmembrane region" description="Helical" evidence="1">
    <location>
        <begin position="282"/>
        <end position="299"/>
    </location>
</feature>
<gene>
    <name evidence="2" type="ORF">SAMN02910417_01142</name>
</gene>
<proteinExistence type="predicted"/>
<protein>
    <recommendedName>
        <fullName evidence="4">Flp pilus assembly protein TadB</fullName>
    </recommendedName>
</protein>
<sequence length="540" mass="61886">MDKETKRREKQIVKEEMRKQKALKKHYKEDDEFYDRNNELLKERVKKRKNPFKEIRDYGYKVNPLHYLLGILICFEFCVLFHFVFYFGIKTSIPIFATFMVIMPYLMRNHYKNKYELRRFRDVNVYVKQMLYSFKRHSKILDALEDVHKIFPEGEMKTAIADAIFEIKNPTSADYTQIEEGGLAIIERKFKNKNIMSLHSFMLKVEAMGGDPNAAADILLEERELWESRTNVYKGNVKHKRVLVIISVILATGLTAMMLHLFPNGVADEFTNVKEAVATNSTVLLIDMAAIIINLLILTKADSRLAVSLISRKVLRTDDEMEILYEKYTSYDAKKAKVSGAIFAGIFFVVGLVFFLAKDASFVMLLFSLVSWVIGFMMAVFGPLDHALKGFVIKKDLQTAFPEWMSEIGLAIQSDNVQVSIFKSRKTCAGVMRKELDALIQGINDEPDKVEPYLNFFKDFNSSFITTSMQMLYSLSEGTGGNAEEQIATIISEVNKEADRAETKADENSLAGLEMLFLLPTLVASIAMIVQMFCLLFNVF</sequence>
<keyword evidence="1" id="KW-1133">Transmembrane helix</keyword>
<feature type="transmembrane region" description="Helical" evidence="1">
    <location>
        <begin position="65"/>
        <end position="87"/>
    </location>
</feature>
<dbReference type="RefSeq" id="WP_090173144.1">
    <property type="nucleotide sequence ID" value="NZ_FMXR01000008.1"/>
</dbReference>
<organism evidence="2 3">
    <name type="scientific">Eubacterium oxidoreducens</name>
    <dbReference type="NCBI Taxonomy" id="1732"/>
    <lineage>
        <taxon>Bacteria</taxon>
        <taxon>Bacillati</taxon>
        <taxon>Bacillota</taxon>
        <taxon>Clostridia</taxon>
        <taxon>Eubacteriales</taxon>
        <taxon>Eubacteriaceae</taxon>
        <taxon>Eubacterium</taxon>
    </lineage>
</organism>
<feature type="transmembrane region" description="Helical" evidence="1">
    <location>
        <begin position="363"/>
        <end position="384"/>
    </location>
</feature>
<evidence type="ECO:0000256" key="1">
    <source>
        <dbReference type="SAM" id="Phobius"/>
    </source>
</evidence>
<name>A0A1G6B3Y0_EUBOX</name>
<dbReference type="EMBL" id="FMXR01000008">
    <property type="protein sequence ID" value="SDB15354.1"/>
    <property type="molecule type" value="Genomic_DNA"/>
</dbReference>
<reference evidence="2 3" key="1">
    <citation type="submission" date="2016-10" db="EMBL/GenBank/DDBJ databases">
        <authorList>
            <person name="de Groot N.N."/>
        </authorList>
    </citation>
    <scope>NUCLEOTIDE SEQUENCE [LARGE SCALE GENOMIC DNA]</scope>
    <source>
        <strain evidence="2 3">DSM 3217</strain>
    </source>
</reference>
<keyword evidence="3" id="KW-1185">Reference proteome</keyword>